<name>M3YL43_MUSPF</name>
<feature type="compositionally biased region" description="Low complexity" evidence="1">
    <location>
        <begin position="64"/>
        <end position="75"/>
    </location>
</feature>
<evidence type="ECO:0000313" key="2">
    <source>
        <dbReference type="Ensembl" id="ENSMPUP00000012050.1"/>
    </source>
</evidence>
<reference evidence="2" key="1">
    <citation type="submission" date="2024-06" db="UniProtKB">
        <authorList>
            <consortium name="Ensembl"/>
        </authorList>
    </citation>
    <scope>IDENTIFICATION</scope>
</reference>
<dbReference type="InParanoid" id="M3YL43"/>
<dbReference type="EMBL" id="AEYP01036370">
    <property type="status" value="NOT_ANNOTATED_CDS"/>
    <property type="molecule type" value="Genomic_DNA"/>
</dbReference>
<dbReference type="HOGENOM" id="CLU_2183072_0_0_1"/>
<evidence type="ECO:0000256" key="1">
    <source>
        <dbReference type="SAM" id="MobiDB-lite"/>
    </source>
</evidence>
<feature type="region of interest" description="Disordered" evidence="1">
    <location>
        <begin position="1"/>
        <end position="109"/>
    </location>
</feature>
<dbReference type="Ensembl" id="ENSMPUT00000012249.1">
    <property type="protein sequence ID" value="ENSMPUP00000012050.1"/>
    <property type="gene ID" value="ENSMPUG00000012146.1"/>
</dbReference>
<protein>
    <submittedName>
        <fullName evidence="2">Uncharacterized protein</fullName>
    </submittedName>
</protein>
<accession>M3YL43</accession>
<feature type="compositionally biased region" description="Basic and acidic residues" evidence="1">
    <location>
        <begin position="76"/>
        <end position="94"/>
    </location>
</feature>
<proteinExistence type="predicted"/>
<sequence>MWVTEPSGLTCPRPPPPPQRPLCNAASRARPANRRPRAAERKHSAHVARAAGPCEGGAGPAPPGRAAALQGAGRAAVERPGGRRGDRARVDTHRTAAHPTSPRGFITLM</sequence>
<dbReference type="AlphaFoldDB" id="M3YL43"/>
<organism evidence="2">
    <name type="scientific">Mustela putorius furo</name>
    <name type="common">European domestic ferret</name>
    <name type="synonym">Mustela furo</name>
    <dbReference type="NCBI Taxonomy" id="9669"/>
    <lineage>
        <taxon>Eukaryota</taxon>
        <taxon>Metazoa</taxon>
        <taxon>Chordata</taxon>
        <taxon>Craniata</taxon>
        <taxon>Vertebrata</taxon>
        <taxon>Euteleostomi</taxon>
        <taxon>Mammalia</taxon>
        <taxon>Eutheria</taxon>
        <taxon>Laurasiatheria</taxon>
        <taxon>Carnivora</taxon>
        <taxon>Caniformia</taxon>
        <taxon>Musteloidea</taxon>
        <taxon>Mustelidae</taxon>
        <taxon>Mustelinae</taxon>
        <taxon>Mustela</taxon>
    </lineage>
</organism>